<organism evidence="2 3">
    <name type="scientific">Eumeta variegata</name>
    <name type="common">Bagworm moth</name>
    <name type="synonym">Eumeta japonica</name>
    <dbReference type="NCBI Taxonomy" id="151549"/>
    <lineage>
        <taxon>Eukaryota</taxon>
        <taxon>Metazoa</taxon>
        <taxon>Ecdysozoa</taxon>
        <taxon>Arthropoda</taxon>
        <taxon>Hexapoda</taxon>
        <taxon>Insecta</taxon>
        <taxon>Pterygota</taxon>
        <taxon>Neoptera</taxon>
        <taxon>Endopterygota</taxon>
        <taxon>Lepidoptera</taxon>
        <taxon>Glossata</taxon>
        <taxon>Ditrysia</taxon>
        <taxon>Tineoidea</taxon>
        <taxon>Psychidae</taxon>
        <taxon>Oiketicinae</taxon>
        <taxon>Eumeta</taxon>
    </lineage>
</organism>
<dbReference type="Proteomes" id="UP000299102">
    <property type="component" value="Unassembled WGS sequence"/>
</dbReference>
<reference evidence="2 3" key="1">
    <citation type="journal article" date="2019" name="Commun. Biol.">
        <title>The bagworm genome reveals a unique fibroin gene that provides high tensile strength.</title>
        <authorList>
            <person name="Kono N."/>
            <person name="Nakamura H."/>
            <person name="Ohtoshi R."/>
            <person name="Tomita M."/>
            <person name="Numata K."/>
            <person name="Arakawa K."/>
        </authorList>
    </citation>
    <scope>NUCLEOTIDE SEQUENCE [LARGE SCALE GENOMIC DNA]</scope>
</reference>
<protein>
    <submittedName>
        <fullName evidence="2">Uncharacterized protein</fullName>
    </submittedName>
</protein>
<evidence type="ECO:0000313" key="3">
    <source>
        <dbReference type="Proteomes" id="UP000299102"/>
    </source>
</evidence>
<gene>
    <name evidence="2" type="ORF">EVAR_46054_1</name>
</gene>
<name>A0A4C2ABQ8_EUMVA</name>
<feature type="compositionally biased region" description="Pro residues" evidence="1">
    <location>
        <begin position="9"/>
        <end position="23"/>
    </location>
</feature>
<evidence type="ECO:0000256" key="1">
    <source>
        <dbReference type="SAM" id="MobiDB-lite"/>
    </source>
</evidence>
<sequence length="82" mass="8894">MGHLLPSQRLPPAPAPPPAPPTGPICADPSIVHHGCELKIFYVFSHPRAGARALEHYEFFSHDNLLHDLVRGGLGRGTRLAN</sequence>
<dbReference type="AlphaFoldDB" id="A0A4C2ABQ8"/>
<keyword evidence="3" id="KW-1185">Reference proteome</keyword>
<evidence type="ECO:0000313" key="2">
    <source>
        <dbReference type="EMBL" id="GBP96644.1"/>
    </source>
</evidence>
<accession>A0A4C2ABQ8</accession>
<feature type="region of interest" description="Disordered" evidence="1">
    <location>
        <begin position="1"/>
        <end position="24"/>
    </location>
</feature>
<dbReference type="EMBL" id="BGZK01002816">
    <property type="protein sequence ID" value="GBP96644.1"/>
    <property type="molecule type" value="Genomic_DNA"/>
</dbReference>
<comment type="caution">
    <text evidence="2">The sequence shown here is derived from an EMBL/GenBank/DDBJ whole genome shotgun (WGS) entry which is preliminary data.</text>
</comment>
<proteinExistence type="predicted"/>